<name>A0ABW5MIT6_9SPHI</name>
<dbReference type="SMART" id="SM00530">
    <property type="entry name" value="HTH_XRE"/>
    <property type="match status" value="1"/>
</dbReference>
<dbReference type="Proteomes" id="UP001597461">
    <property type="component" value="Unassembled WGS sequence"/>
</dbReference>
<dbReference type="Pfam" id="PF01381">
    <property type="entry name" value="HTH_3"/>
    <property type="match status" value="1"/>
</dbReference>
<keyword evidence="4" id="KW-1185">Reference proteome</keyword>
<evidence type="ECO:0000313" key="3">
    <source>
        <dbReference type="EMBL" id="MFD2583145.1"/>
    </source>
</evidence>
<proteinExistence type="predicted"/>
<dbReference type="InterPro" id="IPR010982">
    <property type="entry name" value="Lambda_DNA-bd_dom_sf"/>
</dbReference>
<evidence type="ECO:0000259" key="2">
    <source>
        <dbReference type="PROSITE" id="PS50943"/>
    </source>
</evidence>
<keyword evidence="1" id="KW-0812">Transmembrane</keyword>
<comment type="caution">
    <text evidence="3">The sequence shown here is derived from an EMBL/GenBank/DDBJ whole genome shotgun (WGS) entry which is preliminary data.</text>
</comment>
<dbReference type="Gene3D" id="1.10.260.40">
    <property type="entry name" value="lambda repressor-like DNA-binding domains"/>
    <property type="match status" value="1"/>
</dbReference>
<evidence type="ECO:0000313" key="4">
    <source>
        <dbReference type="Proteomes" id="UP001597461"/>
    </source>
</evidence>
<dbReference type="SUPFAM" id="SSF47413">
    <property type="entry name" value="lambda repressor-like DNA-binding domains"/>
    <property type="match status" value="1"/>
</dbReference>
<feature type="domain" description="HTH cro/C1-type" evidence="2">
    <location>
        <begin position="4"/>
        <end position="57"/>
    </location>
</feature>
<feature type="transmembrane region" description="Helical" evidence="1">
    <location>
        <begin position="113"/>
        <end position="133"/>
    </location>
</feature>
<keyword evidence="1" id="KW-0472">Membrane</keyword>
<protein>
    <submittedName>
        <fullName evidence="3">Helix-turn-helix domain-containing protein</fullName>
    </submittedName>
</protein>
<keyword evidence="1" id="KW-1133">Transmembrane helix</keyword>
<dbReference type="PROSITE" id="PS50943">
    <property type="entry name" value="HTH_CROC1"/>
    <property type="match status" value="1"/>
</dbReference>
<dbReference type="EMBL" id="JBHULL010000009">
    <property type="protein sequence ID" value="MFD2583145.1"/>
    <property type="molecule type" value="Genomic_DNA"/>
</dbReference>
<dbReference type="InterPro" id="IPR001387">
    <property type="entry name" value="Cro/C1-type_HTH"/>
</dbReference>
<gene>
    <name evidence="3" type="ORF">ACFSR6_11660</name>
</gene>
<feature type="transmembrane region" description="Helical" evidence="1">
    <location>
        <begin position="76"/>
        <end position="101"/>
    </location>
</feature>
<accession>A0ABW5MIT6</accession>
<sequence>MSKLTEQREKLRLTQDELAEKSGISVRTIQRIESGQMPKGFTLKALAKALQVDESYFERKEIPENNNQNMLTWNKIVNLSALPFICFPPLNILIPLALILWKKQQNPVNKQLLSIQVIWTLIGIVLFIFVLILKDWFGVESNIKMLIPVLWIGVNGFVIIRNSLVLGKGNPNCILPNINML</sequence>
<organism evidence="3 4">
    <name type="scientific">Pedobacter vanadiisoli</name>
    <dbReference type="NCBI Taxonomy" id="1761975"/>
    <lineage>
        <taxon>Bacteria</taxon>
        <taxon>Pseudomonadati</taxon>
        <taxon>Bacteroidota</taxon>
        <taxon>Sphingobacteriia</taxon>
        <taxon>Sphingobacteriales</taxon>
        <taxon>Sphingobacteriaceae</taxon>
        <taxon>Pedobacter</taxon>
    </lineage>
</organism>
<dbReference type="CDD" id="cd00093">
    <property type="entry name" value="HTH_XRE"/>
    <property type="match status" value="1"/>
</dbReference>
<feature type="transmembrane region" description="Helical" evidence="1">
    <location>
        <begin position="145"/>
        <end position="164"/>
    </location>
</feature>
<evidence type="ECO:0000256" key="1">
    <source>
        <dbReference type="SAM" id="Phobius"/>
    </source>
</evidence>
<dbReference type="RefSeq" id="WP_379078927.1">
    <property type="nucleotide sequence ID" value="NZ_JBHULL010000009.1"/>
</dbReference>
<reference evidence="4" key="1">
    <citation type="journal article" date="2019" name="Int. J. Syst. Evol. Microbiol.">
        <title>The Global Catalogue of Microorganisms (GCM) 10K type strain sequencing project: providing services to taxonomists for standard genome sequencing and annotation.</title>
        <authorList>
            <consortium name="The Broad Institute Genomics Platform"/>
            <consortium name="The Broad Institute Genome Sequencing Center for Infectious Disease"/>
            <person name="Wu L."/>
            <person name="Ma J."/>
        </authorList>
    </citation>
    <scope>NUCLEOTIDE SEQUENCE [LARGE SCALE GENOMIC DNA]</scope>
    <source>
        <strain evidence="4">KCTC 42866</strain>
    </source>
</reference>